<evidence type="ECO:0000256" key="1">
    <source>
        <dbReference type="ARBA" id="ARBA00004651"/>
    </source>
</evidence>
<proteinExistence type="inferred from homology"/>
<dbReference type="InterPro" id="IPR001851">
    <property type="entry name" value="ABC_transp_permease"/>
</dbReference>
<feature type="transmembrane region" description="Helical" evidence="9">
    <location>
        <begin position="96"/>
        <end position="117"/>
    </location>
</feature>
<feature type="transmembrane region" description="Helical" evidence="9">
    <location>
        <begin position="327"/>
        <end position="346"/>
    </location>
</feature>
<dbReference type="GO" id="GO:0006865">
    <property type="term" value="P:amino acid transport"/>
    <property type="evidence" value="ECO:0007669"/>
    <property type="project" value="UniProtKB-KW"/>
</dbReference>
<keyword evidence="4 9" id="KW-0812">Transmembrane</keyword>
<feature type="transmembrane region" description="Helical" evidence="9">
    <location>
        <begin position="129"/>
        <end position="148"/>
    </location>
</feature>
<accession>A0A7V8FQ66</accession>
<evidence type="ECO:0000256" key="3">
    <source>
        <dbReference type="ARBA" id="ARBA00022475"/>
    </source>
</evidence>
<dbReference type="Pfam" id="PF02653">
    <property type="entry name" value="BPD_transp_2"/>
    <property type="match status" value="1"/>
</dbReference>
<evidence type="ECO:0000256" key="6">
    <source>
        <dbReference type="ARBA" id="ARBA00022989"/>
    </source>
</evidence>
<reference evidence="11" key="1">
    <citation type="journal article" date="2020" name="MBio">
        <title>Horizontal gene transfer to a defensive symbiont with a reduced genome amongst a multipartite beetle microbiome.</title>
        <authorList>
            <person name="Waterworth S.C."/>
            <person name="Florez L.V."/>
            <person name="Rees E.R."/>
            <person name="Hertweck C."/>
            <person name="Kaltenpoth M."/>
            <person name="Kwan J.C."/>
        </authorList>
    </citation>
    <scope>NUCLEOTIDE SEQUENCE [LARGE SCALE GENOMIC DNA]</scope>
</reference>
<evidence type="ECO:0000256" key="7">
    <source>
        <dbReference type="ARBA" id="ARBA00023136"/>
    </source>
</evidence>
<evidence type="ECO:0000313" key="10">
    <source>
        <dbReference type="EMBL" id="KAF1022254.1"/>
    </source>
</evidence>
<feature type="transmembrane region" description="Helical" evidence="9">
    <location>
        <begin position="66"/>
        <end position="84"/>
    </location>
</feature>
<evidence type="ECO:0000256" key="4">
    <source>
        <dbReference type="ARBA" id="ARBA00022692"/>
    </source>
</evidence>
<comment type="caution">
    <text evidence="10">The sequence shown here is derived from an EMBL/GenBank/DDBJ whole genome shotgun (WGS) entry which is preliminary data.</text>
</comment>
<evidence type="ECO:0000256" key="2">
    <source>
        <dbReference type="ARBA" id="ARBA00022448"/>
    </source>
</evidence>
<comment type="similarity">
    <text evidence="8">Belongs to the binding-protein-dependent transport system permease family. LivHM subfamily.</text>
</comment>
<feature type="transmembrane region" description="Helical" evidence="9">
    <location>
        <begin position="288"/>
        <end position="315"/>
    </location>
</feature>
<protein>
    <submittedName>
        <fullName evidence="10">High-affinity branched-chain amino acid transport system permease protein LivH</fullName>
    </submittedName>
</protein>
<feature type="transmembrane region" description="Helical" evidence="9">
    <location>
        <begin position="160"/>
        <end position="184"/>
    </location>
</feature>
<organism evidence="10 11">
    <name type="scientific">Paracidovorax wautersii</name>
    <dbReference type="NCBI Taxonomy" id="1177982"/>
    <lineage>
        <taxon>Bacteria</taxon>
        <taxon>Pseudomonadati</taxon>
        <taxon>Pseudomonadota</taxon>
        <taxon>Betaproteobacteria</taxon>
        <taxon>Burkholderiales</taxon>
        <taxon>Comamonadaceae</taxon>
        <taxon>Paracidovorax</taxon>
    </lineage>
</organism>
<dbReference type="AlphaFoldDB" id="A0A7V8FQ66"/>
<dbReference type="PANTHER" id="PTHR11795">
    <property type="entry name" value="BRANCHED-CHAIN AMINO ACID TRANSPORT SYSTEM PERMEASE PROTEIN LIVH"/>
    <property type="match status" value="1"/>
</dbReference>
<gene>
    <name evidence="10" type="primary">livH_4</name>
    <name evidence="10" type="ORF">GAK30_01225</name>
</gene>
<sequence>MDGAIAAILIQDGITSGAIYALLALAIVVVFTVTRVLFIPLGEFVAYGALTLAMLQLGHWPLSVNLLLGLAALAWLMELVSIVRQPDRRQRWAGELAAASVRTGAWPLLVACLFWALPQIGWPPEDLPQTVQMALALAGVVPMGPLLYRVAYQPLAASSALVLLIVSVGVHFALMGLGLWMFGAEGARADGLVEGAIDVGGLSVSWQSVVVIGATVAIMLALYLFFGRTITGKALHATAVNRRGAQIVGISTTQAGRLAFLLAAAIGALCGMLIAPFTTLYYDTGFLIGLKAFVGAIVGGLASFPLAVVGALMVGLIESFASFWASAFKEVLVFTLIIPVLLWRSIASAKGASHDEEVDS</sequence>
<evidence type="ECO:0000256" key="5">
    <source>
        <dbReference type="ARBA" id="ARBA00022970"/>
    </source>
</evidence>
<name>A0A7V8FQ66_9BURK</name>
<keyword evidence="3" id="KW-1003">Cell membrane</keyword>
<evidence type="ECO:0000256" key="8">
    <source>
        <dbReference type="ARBA" id="ARBA00037998"/>
    </source>
</evidence>
<feature type="transmembrane region" description="Helical" evidence="9">
    <location>
        <begin position="204"/>
        <end position="226"/>
    </location>
</feature>
<dbReference type="GO" id="GO:0005886">
    <property type="term" value="C:plasma membrane"/>
    <property type="evidence" value="ECO:0007669"/>
    <property type="project" value="UniProtKB-SubCell"/>
</dbReference>
<feature type="transmembrane region" description="Helical" evidence="9">
    <location>
        <begin position="258"/>
        <end position="282"/>
    </location>
</feature>
<keyword evidence="7 9" id="KW-0472">Membrane</keyword>
<dbReference type="EMBL" id="WNDQ01000013">
    <property type="protein sequence ID" value="KAF1022254.1"/>
    <property type="molecule type" value="Genomic_DNA"/>
</dbReference>
<dbReference type="InterPro" id="IPR052157">
    <property type="entry name" value="BCAA_transport_permease"/>
</dbReference>
<feature type="transmembrane region" description="Helical" evidence="9">
    <location>
        <begin position="18"/>
        <end position="37"/>
    </location>
</feature>
<comment type="subcellular location">
    <subcellularLocation>
        <location evidence="1">Cell membrane</location>
        <topology evidence="1">Multi-pass membrane protein</topology>
    </subcellularLocation>
</comment>
<keyword evidence="6 9" id="KW-1133">Transmembrane helix</keyword>
<dbReference type="Proteomes" id="UP000461670">
    <property type="component" value="Unassembled WGS sequence"/>
</dbReference>
<evidence type="ECO:0000313" key="11">
    <source>
        <dbReference type="Proteomes" id="UP000461670"/>
    </source>
</evidence>
<keyword evidence="2" id="KW-0813">Transport</keyword>
<dbReference type="CDD" id="cd06582">
    <property type="entry name" value="TM_PBP1_LivH_like"/>
    <property type="match status" value="1"/>
</dbReference>
<keyword evidence="5" id="KW-0029">Amino-acid transport</keyword>
<dbReference type="PANTHER" id="PTHR11795:SF450">
    <property type="entry name" value="ABC TRANSPORTER PERMEASE PROTEIN"/>
    <property type="match status" value="1"/>
</dbReference>
<evidence type="ECO:0000256" key="9">
    <source>
        <dbReference type="SAM" id="Phobius"/>
    </source>
</evidence>
<dbReference type="GO" id="GO:0022857">
    <property type="term" value="F:transmembrane transporter activity"/>
    <property type="evidence" value="ECO:0007669"/>
    <property type="project" value="InterPro"/>
</dbReference>